<protein>
    <submittedName>
        <fullName evidence="1">Uncharacterized protein</fullName>
    </submittedName>
</protein>
<sequence>MRELTVTMPVPGDLSDARLLALPFNVYGPNGEPVGHGVVSPREPATVILAEAANDMPRVHVVAVRPDGEQLQSSTKLEDGSNGVTLVAGANSPHEWLRWVTPFRSLEHLNSPVFRGDVQVRARRVGPVWVTVWALRAGRWVATDMRPQEQLRGDGARLIVLDVPAFPHVLQVGGDDVAWRLVSLPPQGQVQIALTRRAAEDGDSIDVTVGRTNPVNELIMSYLTSGAATEADRLAEAWHAADVALYKKMEDPVSAAAGAYVLLKMNRLDDRRLWVTNLVNWFPDLADGPIVAAALALQRKNPDQQRVRKYIAQAMERGLPVFSMGLSILVETMAAIHRGKSESKSFQMRYQAARAYLQARALKGAYFSFYGRSPAEPSWTRLYGNANEPAPLANEPRLGIGQAIDRSADFGTIAPSLERALVKSTKSTSTDDLLRLGFSRQYGLPAEEGLHLFREVGANALGLDTLSMPADGSDWDAQRERNAFMVFDGDE</sequence>
<dbReference type="RefSeq" id="WP_087645978.1">
    <property type="nucleotide sequence ID" value="NZ_FCON02000042.1"/>
</dbReference>
<reference evidence="1" key="1">
    <citation type="submission" date="2016-01" db="EMBL/GenBank/DDBJ databases">
        <authorList>
            <person name="Peeters C."/>
        </authorList>
    </citation>
    <scope>NUCLEOTIDE SEQUENCE [LARGE SCALE GENOMIC DNA]</scope>
    <source>
        <strain evidence="1">LMG 22940</strain>
    </source>
</reference>
<evidence type="ECO:0000313" key="2">
    <source>
        <dbReference type="Proteomes" id="UP000054770"/>
    </source>
</evidence>
<dbReference type="EMBL" id="FCON02000042">
    <property type="protein sequence ID" value="SAL68843.1"/>
    <property type="molecule type" value="Genomic_DNA"/>
</dbReference>
<organism evidence="1 2">
    <name type="scientific">Caballeronia choica</name>
    <dbReference type="NCBI Taxonomy" id="326476"/>
    <lineage>
        <taxon>Bacteria</taxon>
        <taxon>Pseudomonadati</taxon>
        <taxon>Pseudomonadota</taxon>
        <taxon>Betaproteobacteria</taxon>
        <taxon>Burkholderiales</taxon>
        <taxon>Burkholderiaceae</taxon>
        <taxon>Caballeronia</taxon>
    </lineage>
</organism>
<name>A0A158JK63_9BURK</name>
<comment type="caution">
    <text evidence="1">The sequence shown here is derived from an EMBL/GenBank/DDBJ whole genome shotgun (WGS) entry which is preliminary data.</text>
</comment>
<dbReference type="OrthoDB" id="9125293at2"/>
<keyword evidence="2" id="KW-1185">Reference proteome</keyword>
<dbReference type="AlphaFoldDB" id="A0A158JK63"/>
<accession>A0A158JK63</accession>
<dbReference type="Proteomes" id="UP000054770">
    <property type="component" value="Unassembled WGS sequence"/>
</dbReference>
<gene>
    <name evidence="1" type="ORF">AWB68_03895</name>
</gene>
<proteinExistence type="predicted"/>
<evidence type="ECO:0000313" key="1">
    <source>
        <dbReference type="EMBL" id="SAL68843.1"/>
    </source>
</evidence>